<dbReference type="AlphaFoldDB" id="A0AA88E8J4"/>
<reference evidence="2" key="1">
    <citation type="submission" date="2023-07" db="EMBL/GenBank/DDBJ databases">
        <title>draft genome sequence of fig (Ficus carica).</title>
        <authorList>
            <person name="Takahashi T."/>
            <person name="Nishimura K."/>
        </authorList>
    </citation>
    <scope>NUCLEOTIDE SEQUENCE</scope>
</reference>
<accession>A0AA88E8J4</accession>
<keyword evidence="3" id="KW-1185">Reference proteome</keyword>
<feature type="compositionally biased region" description="Low complexity" evidence="1">
    <location>
        <begin position="113"/>
        <end position="123"/>
    </location>
</feature>
<organism evidence="2 3">
    <name type="scientific">Ficus carica</name>
    <name type="common">Common fig</name>
    <dbReference type="NCBI Taxonomy" id="3494"/>
    <lineage>
        <taxon>Eukaryota</taxon>
        <taxon>Viridiplantae</taxon>
        <taxon>Streptophyta</taxon>
        <taxon>Embryophyta</taxon>
        <taxon>Tracheophyta</taxon>
        <taxon>Spermatophyta</taxon>
        <taxon>Magnoliopsida</taxon>
        <taxon>eudicotyledons</taxon>
        <taxon>Gunneridae</taxon>
        <taxon>Pentapetalae</taxon>
        <taxon>rosids</taxon>
        <taxon>fabids</taxon>
        <taxon>Rosales</taxon>
        <taxon>Moraceae</taxon>
        <taxon>Ficeae</taxon>
        <taxon>Ficus</taxon>
    </lineage>
</organism>
<sequence>MFFSANFVGLDMGDSRIFNWVWVVLEDSSPITEFKKLYKGCGWWFLSVSDGFRAVSWVGSELGGGSQIETRGGGVVGGPKDHRREDPDQEAAAGLGGVGTEIETPRQEMGGQSSPASRRPWGPRSRRRRGEPVRACRCQKRREGDPDRDAAAGGGEARRRGSVSLPSPFGNSLSVPSPSLSLCLSGFGGIFNR</sequence>
<evidence type="ECO:0000313" key="3">
    <source>
        <dbReference type="Proteomes" id="UP001187192"/>
    </source>
</evidence>
<protein>
    <submittedName>
        <fullName evidence="2">Uncharacterized protein</fullName>
    </submittedName>
</protein>
<evidence type="ECO:0000256" key="1">
    <source>
        <dbReference type="SAM" id="MobiDB-lite"/>
    </source>
</evidence>
<name>A0AA88E8J4_FICCA</name>
<gene>
    <name evidence="2" type="ORF">TIFTF001_038734</name>
</gene>
<feature type="compositionally biased region" description="Basic and acidic residues" evidence="1">
    <location>
        <begin position="141"/>
        <end position="150"/>
    </location>
</feature>
<dbReference type="Proteomes" id="UP001187192">
    <property type="component" value="Unassembled WGS sequence"/>
</dbReference>
<comment type="caution">
    <text evidence="2">The sequence shown here is derived from an EMBL/GenBank/DDBJ whole genome shotgun (WGS) entry which is preliminary data.</text>
</comment>
<evidence type="ECO:0000313" key="2">
    <source>
        <dbReference type="EMBL" id="GMN69683.1"/>
    </source>
</evidence>
<feature type="compositionally biased region" description="Gly residues" evidence="1">
    <location>
        <begin position="66"/>
        <end position="77"/>
    </location>
</feature>
<feature type="region of interest" description="Disordered" evidence="1">
    <location>
        <begin position="66"/>
        <end position="179"/>
    </location>
</feature>
<dbReference type="EMBL" id="BTGU01000907">
    <property type="protein sequence ID" value="GMN69683.1"/>
    <property type="molecule type" value="Genomic_DNA"/>
</dbReference>
<proteinExistence type="predicted"/>